<dbReference type="GO" id="GO:0046983">
    <property type="term" value="F:protein dimerization activity"/>
    <property type="evidence" value="ECO:0007669"/>
    <property type="project" value="InterPro"/>
</dbReference>
<keyword evidence="2" id="KW-0805">Transcription regulation</keyword>
<dbReference type="InterPro" id="IPR011598">
    <property type="entry name" value="bHLH_dom"/>
</dbReference>
<protein>
    <recommendedName>
        <fullName evidence="7">BHLH domain-containing protein</fullName>
    </recommendedName>
</protein>
<evidence type="ECO:0000313" key="9">
    <source>
        <dbReference type="Proteomes" id="UP001275084"/>
    </source>
</evidence>
<dbReference type="SMART" id="SM00353">
    <property type="entry name" value="HLH"/>
    <property type="match status" value="1"/>
</dbReference>
<gene>
    <name evidence="8" type="ORF">B0T25DRAFT_314046</name>
</gene>
<sequence>MSGWLSEFTNKGPTEPVYGETGMMEFSHEWMPHVVGHNTSFGQLDTLHQSNNFLTVTPNSGVEFIHPATLMPPPVSTPPLPTDTNHSPDVVAAATILGGPGGANMSAFYGAAAMSPTSTVPAIEYGPPHGQQRSQPQALAYSFAFGTDLKQPSLAHSHDFTLANIYWGNEYSDRPLSTNRQTPREAEALFGSDPSFNQSGGFRPTSYRDSSEHMMKEQADVLGCLEPADSAATTRASSPVVHNGQLHPGARIVPQKYQARPPNPKQEANPEAKVGGAGSKRRRQSKVKGEGEENEEMPFLKQLPSKRRKVVPAITVHTTLDPSKPTSPGRGGEPTSATLGRRRKPGAGGGRGANKDGGGSSARPTRENLTEEQKRENHIKSEQKRRTMIKDGFDNLSELIPGLTSGGQSKSQMLSTVGDYIVELKRGNEELETLLRGCRGHDTM</sequence>
<organism evidence="8 9">
    <name type="scientific">Lasiosphaeria hispida</name>
    <dbReference type="NCBI Taxonomy" id="260671"/>
    <lineage>
        <taxon>Eukaryota</taxon>
        <taxon>Fungi</taxon>
        <taxon>Dikarya</taxon>
        <taxon>Ascomycota</taxon>
        <taxon>Pezizomycotina</taxon>
        <taxon>Sordariomycetes</taxon>
        <taxon>Sordariomycetidae</taxon>
        <taxon>Sordariales</taxon>
        <taxon>Lasiosphaeriaceae</taxon>
        <taxon>Lasiosphaeria</taxon>
    </lineage>
</organism>
<comment type="caution">
    <text evidence="8">The sequence shown here is derived from an EMBL/GenBank/DDBJ whole genome shotgun (WGS) entry which is preliminary data.</text>
</comment>
<feature type="compositionally biased region" description="Basic and acidic residues" evidence="6">
    <location>
        <begin position="364"/>
        <end position="386"/>
    </location>
</feature>
<evidence type="ECO:0000256" key="6">
    <source>
        <dbReference type="SAM" id="MobiDB-lite"/>
    </source>
</evidence>
<evidence type="ECO:0000256" key="2">
    <source>
        <dbReference type="ARBA" id="ARBA00023015"/>
    </source>
</evidence>
<evidence type="ECO:0000256" key="3">
    <source>
        <dbReference type="ARBA" id="ARBA00023125"/>
    </source>
</evidence>
<dbReference type="PROSITE" id="PS50888">
    <property type="entry name" value="BHLH"/>
    <property type="match status" value="1"/>
</dbReference>
<dbReference type="EMBL" id="JAUIQD010000007">
    <property type="protein sequence ID" value="KAK3343997.1"/>
    <property type="molecule type" value="Genomic_DNA"/>
</dbReference>
<dbReference type="CDD" id="cd11404">
    <property type="entry name" value="bHLHzip_Mlx_like"/>
    <property type="match status" value="1"/>
</dbReference>
<keyword evidence="5" id="KW-0539">Nucleus</keyword>
<proteinExistence type="predicted"/>
<dbReference type="PANTHER" id="PTHR15741">
    <property type="entry name" value="BASIC HELIX-LOOP-HELIX ZIP TRANSCRIPTION FACTOR"/>
    <property type="match status" value="1"/>
</dbReference>
<keyword evidence="9" id="KW-1185">Reference proteome</keyword>
<evidence type="ECO:0000313" key="8">
    <source>
        <dbReference type="EMBL" id="KAK3343997.1"/>
    </source>
</evidence>
<reference evidence="8" key="2">
    <citation type="submission" date="2023-06" db="EMBL/GenBank/DDBJ databases">
        <authorList>
            <consortium name="Lawrence Berkeley National Laboratory"/>
            <person name="Haridas S."/>
            <person name="Hensen N."/>
            <person name="Bonometti L."/>
            <person name="Westerberg I."/>
            <person name="Brannstrom I.O."/>
            <person name="Guillou S."/>
            <person name="Cros-Aarteil S."/>
            <person name="Calhoun S."/>
            <person name="Kuo A."/>
            <person name="Mondo S."/>
            <person name="Pangilinan J."/>
            <person name="Riley R."/>
            <person name="Labutti K."/>
            <person name="Andreopoulos B."/>
            <person name="Lipzen A."/>
            <person name="Chen C."/>
            <person name="Yanf M."/>
            <person name="Daum C."/>
            <person name="Ng V."/>
            <person name="Clum A."/>
            <person name="Steindorff A."/>
            <person name="Ohm R."/>
            <person name="Martin F."/>
            <person name="Silar P."/>
            <person name="Natvig D."/>
            <person name="Lalanne C."/>
            <person name="Gautier V."/>
            <person name="Ament-Velasquez S.L."/>
            <person name="Kruys A."/>
            <person name="Hutchinson M.I."/>
            <person name="Powell A.J."/>
            <person name="Barry K."/>
            <person name="Miller A.N."/>
            <person name="Grigoriev I.V."/>
            <person name="Debuchy R."/>
            <person name="Gladieux P."/>
            <person name="Thoren M.H."/>
            <person name="Johannesson H."/>
        </authorList>
    </citation>
    <scope>NUCLEOTIDE SEQUENCE</scope>
    <source>
        <strain evidence="8">CBS 955.72</strain>
    </source>
</reference>
<evidence type="ECO:0000256" key="1">
    <source>
        <dbReference type="ARBA" id="ARBA00004123"/>
    </source>
</evidence>
<feature type="region of interest" description="Disordered" evidence="6">
    <location>
        <begin position="233"/>
        <end position="386"/>
    </location>
</feature>
<dbReference type="Gene3D" id="4.10.280.10">
    <property type="entry name" value="Helix-loop-helix DNA-binding domain"/>
    <property type="match status" value="1"/>
</dbReference>
<feature type="compositionally biased region" description="Gly residues" evidence="6">
    <location>
        <begin position="346"/>
        <end position="360"/>
    </location>
</feature>
<dbReference type="PANTHER" id="PTHR15741:SF27">
    <property type="entry name" value="TRANSCRIPTION FACTOR AP-4"/>
    <property type="match status" value="1"/>
</dbReference>
<dbReference type="InterPro" id="IPR052207">
    <property type="entry name" value="Max-like/E-box_TFs"/>
</dbReference>
<comment type="subcellular location">
    <subcellularLocation>
        <location evidence="1">Nucleus</location>
    </subcellularLocation>
</comment>
<reference evidence="8" key="1">
    <citation type="journal article" date="2023" name="Mol. Phylogenet. Evol.">
        <title>Genome-scale phylogeny and comparative genomics of the fungal order Sordariales.</title>
        <authorList>
            <person name="Hensen N."/>
            <person name="Bonometti L."/>
            <person name="Westerberg I."/>
            <person name="Brannstrom I.O."/>
            <person name="Guillou S."/>
            <person name="Cros-Aarteil S."/>
            <person name="Calhoun S."/>
            <person name="Haridas S."/>
            <person name="Kuo A."/>
            <person name="Mondo S."/>
            <person name="Pangilinan J."/>
            <person name="Riley R."/>
            <person name="LaButti K."/>
            <person name="Andreopoulos B."/>
            <person name="Lipzen A."/>
            <person name="Chen C."/>
            <person name="Yan M."/>
            <person name="Daum C."/>
            <person name="Ng V."/>
            <person name="Clum A."/>
            <person name="Steindorff A."/>
            <person name="Ohm R.A."/>
            <person name="Martin F."/>
            <person name="Silar P."/>
            <person name="Natvig D.O."/>
            <person name="Lalanne C."/>
            <person name="Gautier V."/>
            <person name="Ament-Velasquez S.L."/>
            <person name="Kruys A."/>
            <person name="Hutchinson M.I."/>
            <person name="Powell A.J."/>
            <person name="Barry K."/>
            <person name="Miller A.N."/>
            <person name="Grigoriev I.V."/>
            <person name="Debuchy R."/>
            <person name="Gladieux P."/>
            <person name="Hiltunen Thoren M."/>
            <person name="Johannesson H."/>
        </authorList>
    </citation>
    <scope>NUCLEOTIDE SEQUENCE</scope>
    <source>
        <strain evidence="8">CBS 955.72</strain>
    </source>
</reference>
<feature type="domain" description="BHLH" evidence="7">
    <location>
        <begin position="373"/>
        <end position="424"/>
    </location>
</feature>
<name>A0AAJ0M9W3_9PEZI</name>
<dbReference type="GO" id="GO:0000981">
    <property type="term" value="F:DNA-binding transcription factor activity, RNA polymerase II-specific"/>
    <property type="evidence" value="ECO:0007669"/>
    <property type="project" value="TreeGrafter"/>
</dbReference>
<dbReference type="Proteomes" id="UP001275084">
    <property type="component" value="Unassembled WGS sequence"/>
</dbReference>
<dbReference type="Pfam" id="PF00010">
    <property type="entry name" value="HLH"/>
    <property type="match status" value="1"/>
</dbReference>
<dbReference type="GO" id="GO:0000978">
    <property type="term" value="F:RNA polymerase II cis-regulatory region sequence-specific DNA binding"/>
    <property type="evidence" value="ECO:0007669"/>
    <property type="project" value="TreeGrafter"/>
</dbReference>
<evidence type="ECO:0000256" key="5">
    <source>
        <dbReference type="ARBA" id="ARBA00023242"/>
    </source>
</evidence>
<evidence type="ECO:0000259" key="7">
    <source>
        <dbReference type="PROSITE" id="PS50888"/>
    </source>
</evidence>
<dbReference type="InterPro" id="IPR036638">
    <property type="entry name" value="HLH_DNA-bd_sf"/>
</dbReference>
<accession>A0AAJ0M9W3</accession>
<keyword evidence="3" id="KW-0238">DNA-binding</keyword>
<evidence type="ECO:0000256" key="4">
    <source>
        <dbReference type="ARBA" id="ARBA00023163"/>
    </source>
</evidence>
<dbReference type="SUPFAM" id="SSF47459">
    <property type="entry name" value="HLH, helix-loop-helix DNA-binding domain"/>
    <property type="match status" value="1"/>
</dbReference>
<dbReference type="GO" id="GO:0005634">
    <property type="term" value="C:nucleus"/>
    <property type="evidence" value="ECO:0007669"/>
    <property type="project" value="UniProtKB-SubCell"/>
</dbReference>
<dbReference type="AlphaFoldDB" id="A0AAJ0M9W3"/>
<keyword evidence="4" id="KW-0804">Transcription</keyword>
<feature type="compositionally biased region" description="Polar residues" evidence="6">
    <location>
        <begin position="316"/>
        <end position="326"/>
    </location>
</feature>